<evidence type="ECO:0000256" key="1">
    <source>
        <dbReference type="ARBA" id="ARBA00022723"/>
    </source>
</evidence>
<evidence type="ECO:0000259" key="5">
    <source>
        <dbReference type="PROSITE" id="PS00497"/>
    </source>
</evidence>
<dbReference type="InterPro" id="IPR050316">
    <property type="entry name" value="Tyrosinase/Hemocyanin"/>
</dbReference>
<sequence length="324" mass="36570">MSIRKEWGEMAPAERISYTNAVLCLQRLPPHLPTAEYPGVRSRFDDFVATHINYTLHVHYSGLFLPWHRQFLWLWEKAVREECGYTGHLPYWDWPLWADDLAKSPLFDGSETSLSGDGEYNPGEQSISGSGITIPRGSGGGCARSGPFKDMQTHLGPFSRSLASLTEIPAPGFDYNPRCLNRSLNDWVASHYSNTTIVSQLMAAPDINEFQMVMDHWPARPEGVLGVHGAGHFSLGATLQDLFASPQDPAFMLHHAMIDRVWAKWQDADDNRRNALNGTNVITNPPWASLVTLDTVMEWGVLDRPRPIHEVMSPRINEYCYKYT</sequence>
<dbReference type="InterPro" id="IPR002227">
    <property type="entry name" value="Tyrosinase_Cu-bd"/>
</dbReference>
<feature type="domain" description="Tyrosinase copper-binding" evidence="5">
    <location>
        <begin position="59"/>
        <end position="76"/>
    </location>
</feature>
<dbReference type="AlphaFoldDB" id="A0AAD6CX30"/>
<feature type="region of interest" description="Disordered" evidence="4">
    <location>
        <begin position="110"/>
        <end position="134"/>
    </location>
</feature>
<evidence type="ECO:0000313" key="7">
    <source>
        <dbReference type="EMBL" id="KAJ5541701.1"/>
    </source>
</evidence>
<organism evidence="7 8">
    <name type="scientific">Penicillium frequentans</name>
    <dbReference type="NCBI Taxonomy" id="3151616"/>
    <lineage>
        <taxon>Eukaryota</taxon>
        <taxon>Fungi</taxon>
        <taxon>Dikarya</taxon>
        <taxon>Ascomycota</taxon>
        <taxon>Pezizomycotina</taxon>
        <taxon>Eurotiomycetes</taxon>
        <taxon>Eurotiomycetidae</taxon>
        <taxon>Eurotiales</taxon>
        <taxon>Aspergillaceae</taxon>
        <taxon>Penicillium</taxon>
    </lineage>
</organism>
<dbReference type="GO" id="GO:0016491">
    <property type="term" value="F:oxidoreductase activity"/>
    <property type="evidence" value="ECO:0007669"/>
    <property type="project" value="UniProtKB-KW"/>
</dbReference>
<dbReference type="PRINTS" id="PR00092">
    <property type="entry name" value="TYROSINASE"/>
</dbReference>
<dbReference type="Pfam" id="PF00264">
    <property type="entry name" value="Tyrosinase"/>
    <property type="match status" value="1"/>
</dbReference>
<reference evidence="7 8" key="1">
    <citation type="journal article" date="2023" name="IMA Fungus">
        <title>Comparative genomic study of the Penicillium genus elucidates a diverse pangenome and 15 lateral gene transfer events.</title>
        <authorList>
            <person name="Petersen C."/>
            <person name="Sorensen T."/>
            <person name="Nielsen M.R."/>
            <person name="Sondergaard T.E."/>
            <person name="Sorensen J.L."/>
            <person name="Fitzpatrick D.A."/>
            <person name="Frisvad J.C."/>
            <person name="Nielsen K.L."/>
        </authorList>
    </citation>
    <scope>NUCLEOTIDE SEQUENCE [LARGE SCALE GENOMIC DNA]</scope>
    <source>
        <strain evidence="7 8">IBT 35679</strain>
    </source>
</reference>
<feature type="domain" description="Tyrosinase copper-binding" evidence="6">
    <location>
        <begin position="248"/>
        <end position="259"/>
    </location>
</feature>
<evidence type="ECO:0000256" key="4">
    <source>
        <dbReference type="SAM" id="MobiDB-lite"/>
    </source>
</evidence>
<dbReference type="PROSITE" id="PS00498">
    <property type="entry name" value="TYROSINASE_2"/>
    <property type="match status" value="1"/>
</dbReference>
<gene>
    <name evidence="7" type="ORF">N7494_006777</name>
</gene>
<keyword evidence="8" id="KW-1185">Reference proteome</keyword>
<keyword evidence="2" id="KW-0560">Oxidoreductase</keyword>
<dbReference type="Gene3D" id="1.10.1280.10">
    <property type="entry name" value="Di-copper center containing domain from catechol oxidase"/>
    <property type="match status" value="1"/>
</dbReference>
<keyword evidence="3" id="KW-0186">Copper</keyword>
<dbReference type="PANTHER" id="PTHR11474">
    <property type="entry name" value="TYROSINASE FAMILY MEMBER"/>
    <property type="match status" value="1"/>
</dbReference>
<dbReference type="PROSITE" id="PS00497">
    <property type="entry name" value="TYROSINASE_1"/>
    <property type="match status" value="1"/>
</dbReference>
<dbReference type="InterPro" id="IPR008922">
    <property type="entry name" value="Di-copper_centre_dom_sf"/>
</dbReference>
<comment type="caution">
    <text evidence="7">The sequence shown here is derived from an EMBL/GenBank/DDBJ whole genome shotgun (WGS) entry which is preliminary data.</text>
</comment>
<evidence type="ECO:0000256" key="2">
    <source>
        <dbReference type="ARBA" id="ARBA00023002"/>
    </source>
</evidence>
<proteinExistence type="predicted"/>
<dbReference type="GO" id="GO:0046872">
    <property type="term" value="F:metal ion binding"/>
    <property type="evidence" value="ECO:0007669"/>
    <property type="project" value="UniProtKB-KW"/>
</dbReference>
<name>A0AAD6CX30_9EURO</name>
<evidence type="ECO:0000259" key="6">
    <source>
        <dbReference type="PROSITE" id="PS00498"/>
    </source>
</evidence>
<accession>A0AAD6CX30</accession>
<keyword evidence="1" id="KW-0479">Metal-binding</keyword>
<evidence type="ECO:0000313" key="8">
    <source>
        <dbReference type="Proteomes" id="UP001220324"/>
    </source>
</evidence>
<dbReference type="Proteomes" id="UP001220324">
    <property type="component" value="Unassembled WGS sequence"/>
</dbReference>
<evidence type="ECO:0000256" key="3">
    <source>
        <dbReference type="ARBA" id="ARBA00023008"/>
    </source>
</evidence>
<protein>
    <recommendedName>
        <fullName evidence="5 6">Tyrosinase copper-binding domain-containing protein</fullName>
    </recommendedName>
</protein>
<dbReference type="EMBL" id="JAQIZZ010000005">
    <property type="protein sequence ID" value="KAJ5541701.1"/>
    <property type="molecule type" value="Genomic_DNA"/>
</dbReference>
<dbReference type="PANTHER" id="PTHR11474:SF125">
    <property type="entry name" value="N-ACETYL-6-HYDROXYTRYPTOPHAN OXIDASE IVOB-RELATED"/>
    <property type="match status" value="1"/>
</dbReference>
<dbReference type="SUPFAM" id="SSF48056">
    <property type="entry name" value="Di-copper centre-containing domain"/>
    <property type="match status" value="1"/>
</dbReference>